<dbReference type="EMBL" id="GG662749">
    <property type="protein sequence ID" value="EAR90224.1"/>
    <property type="molecule type" value="Genomic_DNA"/>
</dbReference>
<reference evidence="4" key="1">
    <citation type="journal article" date="2006" name="PLoS Biol.">
        <title>Macronuclear genome sequence of the ciliate Tetrahymena thermophila, a model eukaryote.</title>
        <authorList>
            <person name="Eisen J.A."/>
            <person name="Coyne R.S."/>
            <person name="Wu M."/>
            <person name="Wu D."/>
            <person name="Thiagarajan M."/>
            <person name="Wortman J.R."/>
            <person name="Badger J.H."/>
            <person name="Ren Q."/>
            <person name="Amedeo P."/>
            <person name="Jones K.M."/>
            <person name="Tallon L.J."/>
            <person name="Delcher A.L."/>
            <person name="Salzberg S.L."/>
            <person name="Silva J.C."/>
            <person name="Haas B.J."/>
            <person name="Majoros W.H."/>
            <person name="Farzad M."/>
            <person name="Carlton J.M."/>
            <person name="Smith R.K. Jr."/>
            <person name="Garg J."/>
            <person name="Pearlman R.E."/>
            <person name="Karrer K.M."/>
            <person name="Sun L."/>
            <person name="Manning G."/>
            <person name="Elde N.C."/>
            <person name="Turkewitz A.P."/>
            <person name="Asai D.J."/>
            <person name="Wilkes D.E."/>
            <person name="Wang Y."/>
            <person name="Cai H."/>
            <person name="Collins K."/>
            <person name="Stewart B.A."/>
            <person name="Lee S.R."/>
            <person name="Wilamowska K."/>
            <person name="Weinberg Z."/>
            <person name="Ruzzo W.L."/>
            <person name="Wloga D."/>
            <person name="Gaertig J."/>
            <person name="Frankel J."/>
            <person name="Tsao C.-C."/>
            <person name="Gorovsky M.A."/>
            <person name="Keeling P.J."/>
            <person name="Waller R.F."/>
            <person name="Patron N.J."/>
            <person name="Cherry J.M."/>
            <person name="Stover N.A."/>
            <person name="Krieger C.J."/>
            <person name="del Toro C."/>
            <person name="Ryder H.F."/>
            <person name="Williamson S.C."/>
            <person name="Barbeau R.A."/>
            <person name="Hamilton E.P."/>
            <person name="Orias E."/>
        </authorList>
    </citation>
    <scope>NUCLEOTIDE SEQUENCE [LARGE SCALE GENOMIC DNA]</scope>
    <source>
        <strain evidence="4">SB210</strain>
    </source>
</reference>
<evidence type="ECO:0000256" key="1">
    <source>
        <dbReference type="ARBA" id="ARBA00022737"/>
    </source>
</evidence>
<dbReference type="SUPFAM" id="SSF56112">
    <property type="entry name" value="Protein kinase-like (PK-like)"/>
    <property type="match status" value="1"/>
</dbReference>
<feature type="domain" description="Protein kinase" evidence="2">
    <location>
        <begin position="39"/>
        <end position="283"/>
    </location>
</feature>
<dbReference type="Gene3D" id="2.20.110.10">
    <property type="entry name" value="Histone H3 K4-specific methyltransferase SET7/9 N-terminal domain"/>
    <property type="match status" value="5"/>
</dbReference>
<dbReference type="OMA" id="GMGQFIN"/>
<accession>Q22Y00</accession>
<dbReference type="HOGENOM" id="CLU_461148_0_0_1"/>
<dbReference type="RefSeq" id="XP_001010469.1">
    <property type="nucleotide sequence ID" value="XM_001010469.1"/>
</dbReference>
<dbReference type="PANTHER" id="PTHR43215:SF14">
    <property type="entry name" value="RADIAL SPOKE HEAD 1 HOMOLOG"/>
    <property type="match status" value="1"/>
</dbReference>
<dbReference type="GO" id="GO:0004672">
    <property type="term" value="F:protein kinase activity"/>
    <property type="evidence" value="ECO:0007669"/>
    <property type="project" value="InterPro"/>
</dbReference>
<keyword evidence="3" id="KW-0808">Transferase</keyword>
<protein>
    <submittedName>
        <fullName evidence="3">Protein kinase</fullName>
    </submittedName>
</protein>
<gene>
    <name evidence="3" type="ORF">TTHERM_00355710</name>
</gene>
<dbReference type="SMART" id="SM00698">
    <property type="entry name" value="MORN"/>
    <property type="match status" value="11"/>
</dbReference>
<dbReference type="InterPro" id="IPR011009">
    <property type="entry name" value="Kinase-like_dom_sf"/>
</dbReference>
<dbReference type="AlphaFoldDB" id="Q22Y00"/>
<dbReference type="Pfam" id="PF02493">
    <property type="entry name" value="MORN"/>
    <property type="match status" value="11"/>
</dbReference>
<sequence length="593" mass="69418">MEKIELDLQTIKNFLVPFKHKISAQNIYETQDFLKQRGYTIKTIERASDSGALMIAYDFRREQDVFIKFIKHYDKDDFNEAMLYDVQTITIKSQYLLQNRDLICDLKNNCYFLIIEYSPLKNLSQFIKENTLTFQQTLQIVVNLLFGLNDIHNSSQVLMQLNPSNILVSQDLSIKILNLGSPFNTLQMIQKNNPFLPKEQNFLTLVTSQSNYYSLGAIICLLCKLDVQENFILSKNCKKGFFPVLTYENEYKQVLEVAFQMMNFNPMFRINFVQALQKLQNLFSPQLNQKVLKYLELNQVINYKQKLNQRTDLEIQSNGCIYIGDFDGNRRHGQGIFINLLGERYEGGFSNDKFHGQGSYYDKDGNVYIGEWFEGQMQGKGILYYNNTDLYDGNFFAGKRNGFGTLYFNKEEKYEGEWVQDQKEGYGKLKLLNNQKYEGQFKQGTFNGKGKFIYQDGSSYEGEWLNNQRHGYGEYKFQNGDRYLGNYWYDKKQGNGTYYYHTGSSYKGEWKNDLKTGHGLYTASNNETYEGSFKNGKRHGYGIYKYNNGLTYQGEWENDQKNGLGILLENNDIVFQGKWMNGQKQQYLNKEES</sequence>
<keyword evidence="1" id="KW-0677">Repeat</keyword>
<evidence type="ECO:0000313" key="4">
    <source>
        <dbReference type="Proteomes" id="UP000009168"/>
    </source>
</evidence>
<dbReference type="eggNOG" id="KOG0231">
    <property type="taxonomic scope" value="Eukaryota"/>
</dbReference>
<dbReference type="OrthoDB" id="294378at2759"/>
<dbReference type="PROSITE" id="PS50011">
    <property type="entry name" value="PROTEIN_KINASE_DOM"/>
    <property type="match status" value="1"/>
</dbReference>
<dbReference type="Pfam" id="PF07714">
    <property type="entry name" value="PK_Tyr_Ser-Thr"/>
    <property type="match status" value="1"/>
</dbReference>
<name>Q22Y00_TETTS</name>
<dbReference type="SUPFAM" id="SSF82185">
    <property type="entry name" value="Histone H3 K4-specific methyltransferase SET7/9 N-terminal domain"/>
    <property type="match status" value="3"/>
</dbReference>
<evidence type="ECO:0000313" key="3">
    <source>
        <dbReference type="EMBL" id="EAR90224.1"/>
    </source>
</evidence>
<dbReference type="SMART" id="SM00220">
    <property type="entry name" value="S_TKc"/>
    <property type="match status" value="1"/>
</dbReference>
<keyword evidence="3" id="KW-0418">Kinase</keyword>
<dbReference type="InterPro" id="IPR001245">
    <property type="entry name" value="Ser-Thr/Tyr_kinase_cat_dom"/>
</dbReference>
<keyword evidence="4" id="KW-1185">Reference proteome</keyword>
<dbReference type="InParanoid" id="Q22Y00"/>
<dbReference type="PANTHER" id="PTHR43215">
    <property type="entry name" value="RADIAL SPOKE HEAD 1 HOMOLOG"/>
    <property type="match status" value="1"/>
</dbReference>
<dbReference type="Proteomes" id="UP000009168">
    <property type="component" value="Unassembled WGS sequence"/>
</dbReference>
<proteinExistence type="predicted"/>
<dbReference type="GO" id="GO:0005524">
    <property type="term" value="F:ATP binding"/>
    <property type="evidence" value="ECO:0007669"/>
    <property type="project" value="InterPro"/>
</dbReference>
<dbReference type="InterPro" id="IPR003409">
    <property type="entry name" value="MORN"/>
</dbReference>
<dbReference type="InterPro" id="IPR000719">
    <property type="entry name" value="Prot_kinase_dom"/>
</dbReference>
<dbReference type="KEGG" id="tet:TTHERM_00355710"/>
<dbReference type="Gene3D" id="1.10.510.10">
    <property type="entry name" value="Transferase(Phosphotransferase) domain 1"/>
    <property type="match status" value="1"/>
</dbReference>
<organism evidence="3 4">
    <name type="scientific">Tetrahymena thermophila (strain SB210)</name>
    <dbReference type="NCBI Taxonomy" id="312017"/>
    <lineage>
        <taxon>Eukaryota</taxon>
        <taxon>Sar</taxon>
        <taxon>Alveolata</taxon>
        <taxon>Ciliophora</taxon>
        <taxon>Intramacronucleata</taxon>
        <taxon>Oligohymenophorea</taxon>
        <taxon>Hymenostomatida</taxon>
        <taxon>Tetrahymenina</taxon>
        <taxon>Tetrahymenidae</taxon>
        <taxon>Tetrahymena</taxon>
    </lineage>
</organism>
<evidence type="ECO:0000259" key="2">
    <source>
        <dbReference type="PROSITE" id="PS50011"/>
    </source>
</evidence>
<dbReference type="GeneID" id="7837319"/>